<dbReference type="Gene3D" id="3.30.420.40">
    <property type="match status" value="1"/>
</dbReference>
<evidence type="ECO:0000256" key="15">
    <source>
        <dbReference type="ARBA" id="ARBA00038036"/>
    </source>
</evidence>
<accession>A0A9D9N0M6</accession>
<keyword evidence="11 18" id="KW-0418">Kinase</keyword>
<name>A0A9D9N0M6_9BACT</name>
<dbReference type="NCBIfam" id="TIGR00671">
    <property type="entry name" value="baf"/>
    <property type="match status" value="1"/>
</dbReference>
<feature type="transmembrane region" description="Helical" evidence="17">
    <location>
        <begin position="207"/>
        <end position="226"/>
    </location>
</feature>
<evidence type="ECO:0000256" key="8">
    <source>
        <dbReference type="ARBA" id="ARBA00022490"/>
    </source>
</evidence>
<dbReference type="GO" id="GO:0005524">
    <property type="term" value="F:ATP binding"/>
    <property type="evidence" value="ECO:0007669"/>
    <property type="project" value="UniProtKB-KW"/>
</dbReference>
<evidence type="ECO:0000256" key="16">
    <source>
        <dbReference type="ARBA" id="ARBA00040883"/>
    </source>
</evidence>
<evidence type="ECO:0000256" key="10">
    <source>
        <dbReference type="ARBA" id="ARBA00022741"/>
    </source>
</evidence>
<keyword evidence="9" id="KW-0808">Transferase</keyword>
<dbReference type="InterPro" id="IPR004619">
    <property type="entry name" value="Type_III_PanK"/>
</dbReference>
<comment type="cofactor">
    <cofactor evidence="3">
        <name>NH4(+)</name>
        <dbReference type="ChEBI" id="CHEBI:28938"/>
    </cofactor>
</comment>
<reference evidence="18" key="2">
    <citation type="journal article" date="2021" name="PeerJ">
        <title>Extensive microbial diversity within the chicken gut microbiome revealed by metagenomics and culture.</title>
        <authorList>
            <person name="Gilroy R."/>
            <person name="Ravi A."/>
            <person name="Getino M."/>
            <person name="Pursley I."/>
            <person name="Horton D.L."/>
            <person name="Alikhan N.F."/>
            <person name="Baker D."/>
            <person name="Gharbi K."/>
            <person name="Hall N."/>
            <person name="Watson M."/>
            <person name="Adriaenssens E.M."/>
            <person name="Foster-Nyarko E."/>
            <person name="Jarju S."/>
            <person name="Secka A."/>
            <person name="Antonio M."/>
            <person name="Oren A."/>
            <person name="Chaudhuri R.R."/>
            <person name="La Ragione R."/>
            <person name="Hildebrand F."/>
            <person name="Pallen M.J."/>
        </authorList>
    </citation>
    <scope>NUCLEOTIDE SEQUENCE</scope>
    <source>
        <strain evidence="18">B1-3475</strain>
    </source>
</reference>
<dbReference type="Proteomes" id="UP000823617">
    <property type="component" value="Unassembled WGS sequence"/>
</dbReference>
<dbReference type="GO" id="GO:0005737">
    <property type="term" value="C:cytoplasm"/>
    <property type="evidence" value="ECO:0007669"/>
    <property type="project" value="UniProtKB-SubCell"/>
</dbReference>
<dbReference type="AlphaFoldDB" id="A0A9D9N0M6"/>
<evidence type="ECO:0000313" key="18">
    <source>
        <dbReference type="EMBL" id="MBO8456019.1"/>
    </source>
</evidence>
<evidence type="ECO:0000256" key="4">
    <source>
        <dbReference type="ARBA" id="ARBA00004496"/>
    </source>
</evidence>
<evidence type="ECO:0000256" key="1">
    <source>
        <dbReference type="ARBA" id="ARBA00001206"/>
    </source>
</evidence>
<comment type="catalytic activity">
    <reaction evidence="1">
        <text>(R)-pantothenate + ATP = (R)-4'-phosphopantothenate + ADP + H(+)</text>
        <dbReference type="Rhea" id="RHEA:16373"/>
        <dbReference type="ChEBI" id="CHEBI:10986"/>
        <dbReference type="ChEBI" id="CHEBI:15378"/>
        <dbReference type="ChEBI" id="CHEBI:29032"/>
        <dbReference type="ChEBI" id="CHEBI:30616"/>
        <dbReference type="ChEBI" id="CHEBI:456216"/>
        <dbReference type="EC" id="2.7.1.33"/>
    </reaction>
</comment>
<dbReference type="EMBL" id="JADIMK010000068">
    <property type="protein sequence ID" value="MBO8456019.1"/>
    <property type="molecule type" value="Genomic_DNA"/>
</dbReference>
<evidence type="ECO:0000256" key="2">
    <source>
        <dbReference type="ARBA" id="ARBA00001958"/>
    </source>
</evidence>
<evidence type="ECO:0000256" key="9">
    <source>
        <dbReference type="ARBA" id="ARBA00022679"/>
    </source>
</evidence>
<comment type="caution">
    <text evidence="18">The sequence shown here is derived from an EMBL/GenBank/DDBJ whole genome shotgun (WGS) entry which is preliminary data.</text>
</comment>
<keyword evidence="12" id="KW-0067">ATP-binding</keyword>
<keyword evidence="14" id="KW-0173">Coenzyme A biosynthesis</keyword>
<keyword evidence="17" id="KW-0812">Transmembrane</keyword>
<gene>
    <name evidence="18" type="ORF">IAC08_06405</name>
</gene>
<comment type="cofactor">
    <cofactor evidence="2">
        <name>K(+)</name>
        <dbReference type="ChEBI" id="CHEBI:29103"/>
    </cofactor>
</comment>
<evidence type="ECO:0000256" key="17">
    <source>
        <dbReference type="SAM" id="Phobius"/>
    </source>
</evidence>
<keyword evidence="13" id="KW-0630">Potassium</keyword>
<reference evidence="18" key="1">
    <citation type="submission" date="2020-10" db="EMBL/GenBank/DDBJ databases">
        <authorList>
            <person name="Gilroy R."/>
        </authorList>
    </citation>
    <scope>NUCLEOTIDE SEQUENCE</scope>
    <source>
        <strain evidence="18">B1-3475</strain>
    </source>
</reference>
<comment type="similarity">
    <text evidence="15">Belongs to the type III pantothenate kinase family.</text>
</comment>
<organism evidence="18 19">
    <name type="scientific">Candidatus Cryptobacteroides intestinigallinarum</name>
    <dbReference type="NCBI Taxonomy" id="2840767"/>
    <lineage>
        <taxon>Bacteria</taxon>
        <taxon>Pseudomonadati</taxon>
        <taxon>Bacteroidota</taxon>
        <taxon>Bacteroidia</taxon>
        <taxon>Bacteroidales</taxon>
        <taxon>Candidatus Cryptobacteroides</taxon>
    </lineage>
</organism>
<evidence type="ECO:0000256" key="6">
    <source>
        <dbReference type="ARBA" id="ARBA00011738"/>
    </source>
</evidence>
<comment type="subcellular location">
    <subcellularLocation>
        <location evidence="4">Cytoplasm</location>
    </subcellularLocation>
</comment>
<dbReference type="PANTHER" id="PTHR34265">
    <property type="entry name" value="TYPE III PANTOTHENATE KINASE"/>
    <property type="match status" value="1"/>
</dbReference>
<evidence type="ECO:0000256" key="13">
    <source>
        <dbReference type="ARBA" id="ARBA00022958"/>
    </source>
</evidence>
<dbReference type="EC" id="2.7.1.33" evidence="7"/>
<evidence type="ECO:0000256" key="7">
    <source>
        <dbReference type="ARBA" id="ARBA00012102"/>
    </source>
</evidence>
<evidence type="ECO:0000256" key="11">
    <source>
        <dbReference type="ARBA" id="ARBA00022777"/>
    </source>
</evidence>
<dbReference type="Pfam" id="PF03309">
    <property type="entry name" value="Pan_kinase"/>
    <property type="match status" value="1"/>
</dbReference>
<dbReference type="InterPro" id="IPR043129">
    <property type="entry name" value="ATPase_NBD"/>
</dbReference>
<evidence type="ECO:0000256" key="14">
    <source>
        <dbReference type="ARBA" id="ARBA00022993"/>
    </source>
</evidence>
<keyword evidence="17" id="KW-1133">Transmembrane helix</keyword>
<keyword evidence="10" id="KW-0547">Nucleotide-binding</keyword>
<evidence type="ECO:0000256" key="5">
    <source>
        <dbReference type="ARBA" id="ARBA00005225"/>
    </source>
</evidence>
<keyword evidence="17" id="KW-0472">Membrane</keyword>
<protein>
    <recommendedName>
        <fullName evidence="16">Type III pantothenate kinase</fullName>
        <ecNumber evidence="7">2.7.1.33</ecNumber>
    </recommendedName>
</protein>
<proteinExistence type="inferred from homology"/>
<sequence length="229" mass="25049">MKAAWADGVTLGKTFRYQGEKMSDFILSLVSKNKPDVIVVSSARDITDREEKVFRDNCRVAVLMDPSRNDEAAAHGLPQYLSADRTASVIASRYLFKGKGCTLFDFGTTLTVDFLDCEGNYCGGNISLGCRTRFKALNRYSKSLPLVDTPEHNVITPASGLVASIESGIVSGIIFEIEGYLGQFPDNISVFTGGDAIYFAKRMKNSIFVVCNLVLIGLALIAEDYVQDI</sequence>
<evidence type="ECO:0000256" key="3">
    <source>
        <dbReference type="ARBA" id="ARBA00001972"/>
    </source>
</evidence>
<evidence type="ECO:0000256" key="12">
    <source>
        <dbReference type="ARBA" id="ARBA00022840"/>
    </source>
</evidence>
<comment type="pathway">
    <text evidence="5">Cofactor biosynthesis; coenzyme A biosynthesis; CoA from (R)-pantothenate: step 1/5.</text>
</comment>
<keyword evidence="8" id="KW-0963">Cytoplasm</keyword>
<dbReference type="SUPFAM" id="SSF53067">
    <property type="entry name" value="Actin-like ATPase domain"/>
    <property type="match status" value="1"/>
</dbReference>
<dbReference type="GO" id="GO:0015937">
    <property type="term" value="P:coenzyme A biosynthetic process"/>
    <property type="evidence" value="ECO:0007669"/>
    <property type="project" value="UniProtKB-KW"/>
</dbReference>
<dbReference type="PANTHER" id="PTHR34265:SF1">
    <property type="entry name" value="TYPE III PANTOTHENATE KINASE"/>
    <property type="match status" value="1"/>
</dbReference>
<dbReference type="GO" id="GO:0004594">
    <property type="term" value="F:pantothenate kinase activity"/>
    <property type="evidence" value="ECO:0007669"/>
    <property type="project" value="UniProtKB-EC"/>
</dbReference>
<comment type="subunit">
    <text evidence="6">Homodimer.</text>
</comment>
<evidence type="ECO:0000313" key="19">
    <source>
        <dbReference type="Proteomes" id="UP000823617"/>
    </source>
</evidence>